<feature type="transmembrane region" description="Helical" evidence="9">
    <location>
        <begin position="266"/>
        <end position="286"/>
    </location>
</feature>
<evidence type="ECO:0000256" key="8">
    <source>
        <dbReference type="ARBA" id="ARBA00023136"/>
    </source>
</evidence>
<keyword evidence="2" id="KW-0813">Transport</keyword>
<dbReference type="GO" id="GO:0015297">
    <property type="term" value="F:antiporter activity"/>
    <property type="evidence" value="ECO:0007669"/>
    <property type="project" value="UniProtKB-KW"/>
</dbReference>
<proteinExistence type="predicted"/>
<dbReference type="Pfam" id="PF00999">
    <property type="entry name" value="Na_H_Exchanger"/>
    <property type="match status" value="1"/>
</dbReference>
<feature type="transmembrane region" description="Helical" evidence="9">
    <location>
        <begin position="34"/>
        <end position="52"/>
    </location>
</feature>
<feature type="transmembrane region" description="Helical" evidence="9">
    <location>
        <begin position="360"/>
        <end position="383"/>
    </location>
</feature>
<evidence type="ECO:0000313" key="12">
    <source>
        <dbReference type="Proteomes" id="UP000612808"/>
    </source>
</evidence>
<keyword evidence="8 9" id="KW-0472">Membrane</keyword>
<keyword evidence="6 9" id="KW-1133">Transmembrane helix</keyword>
<dbReference type="GO" id="GO:0008324">
    <property type="term" value="F:monoatomic cation transmembrane transporter activity"/>
    <property type="evidence" value="ECO:0007669"/>
    <property type="project" value="InterPro"/>
</dbReference>
<dbReference type="GO" id="GO:0006813">
    <property type="term" value="P:potassium ion transport"/>
    <property type="evidence" value="ECO:0007669"/>
    <property type="project" value="InterPro"/>
</dbReference>
<dbReference type="InterPro" id="IPR006037">
    <property type="entry name" value="RCK_C"/>
</dbReference>
<evidence type="ECO:0000313" key="11">
    <source>
        <dbReference type="EMBL" id="GID15089.1"/>
    </source>
</evidence>
<sequence>MTLHELYLVLLVAALVVVASIAAARLVSRVGLPVLLAYLGIGLVLGESGLGVRFSDARVAQALGIAALAVILIDGGLSTDWHTIRPVLGRAATLATVGVVVSVVVTAVGAWLLLGVSLQIALLLGAVVASTDAAAVFSVLRALPLPPRLSGLLEAESGFNDAPTVILVLAFSVPVTAHTPLTALRDLAYELGAGTVIGLALGVVGAYGLRRLSLPASGLYPLATFTMGLAAFAAAGAVHASGFLSAYLAAIVLGNAGLPHRRAVRSFAEGLGWIAQIGLFVMLGLLVSPGELPAVVVPALLIGLVLLLVARPASVAVSLLPFRVPWREQTLLSWAGLRGAVPIVLATFPVVAAVSGSERLFNIVFVLVVAFTLVQAPTLAPVARALGLVSRDPTRDLQLESAPLDVLDADLIHVVVSPRSRLRNVEIWELRLPDPAVVTMVVRAGRAFVPHERTPVRAGDELLVMTTHRVRPEVEQRLRAVGRDGPRARWRRARGRIL</sequence>
<dbReference type="Gene3D" id="1.20.1530.20">
    <property type="match status" value="1"/>
</dbReference>
<gene>
    <name evidence="11" type="ORF">Aru02nite_59780</name>
</gene>
<keyword evidence="4" id="KW-1003">Cell membrane</keyword>
<feature type="transmembrane region" description="Helical" evidence="9">
    <location>
        <begin position="59"/>
        <end position="79"/>
    </location>
</feature>
<name>A0A8J3NGQ3_9ACTN</name>
<evidence type="ECO:0000256" key="3">
    <source>
        <dbReference type="ARBA" id="ARBA00022449"/>
    </source>
</evidence>
<dbReference type="GO" id="GO:1902600">
    <property type="term" value="P:proton transmembrane transport"/>
    <property type="evidence" value="ECO:0007669"/>
    <property type="project" value="InterPro"/>
</dbReference>
<comment type="subcellular location">
    <subcellularLocation>
        <location evidence="1">Cell membrane</location>
        <topology evidence="1">Multi-pass membrane protein</topology>
    </subcellularLocation>
</comment>
<reference evidence="11" key="1">
    <citation type="submission" date="2021-01" db="EMBL/GenBank/DDBJ databases">
        <title>Whole genome shotgun sequence of Actinocatenispora rupis NBRC 107355.</title>
        <authorList>
            <person name="Komaki H."/>
            <person name="Tamura T."/>
        </authorList>
    </citation>
    <scope>NUCLEOTIDE SEQUENCE</scope>
    <source>
        <strain evidence="11">NBRC 107355</strain>
    </source>
</reference>
<dbReference type="Proteomes" id="UP000612808">
    <property type="component" value="Unassembled WGS sequence"/>
</dbReference>
<keyword evidence="12" id="KW-1185">Reference proteome</keyword>
<accession>A0A8J3NGQ3</accession>
<evidence type="ECO:0000256" key="9">
    <source>
        <dbReference type="SAM" id="Phobius"/>
    </source>
</evidence>
<protein>
    <submittedName>
        <fullName evidence="11">Putative Na(+)/H(+) antiporter</fullName>
    </submittedName>
</protein>
<dbReference type="PANTHER" id="PTHR32507">
    <property type="entry name" value="NA(+)/H(+) ANTIPORTER 1"/>
    <property type="match status" value="1"/>
</dbReference>
<evidence type="ECO:0000256" key="5">
    <source>
        <dbReference type="ARBA" id="ARBA00022692"/>
    </source>
</evidence>
<feature type="transmembrane region" description="Helical" evidence="9">
    <location>
        <begin position="91"/>
        <end position="114"/>
    </location>
</feature>
<evidence type="ECO:0000259" key="10">
    <source>
        <dbReference type="PROSITE" id="PS51202"/>
    </source>
</evidence>
<keyword evidence="5 9" id="KW-0812">Transmembrane</keyword>
<keyword evidence="3" id="KW-0050">Antiport</keyword>
<evidence type="ECO:0000256" key="4">
    <source>
        <dbReference type="ARBA" id="ARBA00022475"/>
    </source>
</evidence>
<evidence type="ECO:0000256" key="2">
    <source>
        <dbReference type="ARBA" id="ARBA00022448"/>
    </source>
</evidence>
<evidence type="ECO:0000256" key="6">
    <source>
        <dbReference type="ARBA" id="ARBA00022989"/>
    </source>
</evidence>
<dbReference type="NCBIfam" id="NF003716">
    <property type="entry name" value="PRK05326.1-3"/>
    <property type="match status" value="1"/>
</dbReference>
<feature type="transmembrane region" description="Helical" evidence="9">
    <location>
        <begin position="292"/>
        <end position="310"/>
    </location>
</feature>
<feature type="domain" description="RCK C-terminal" evidence="10">
    <location>
        <begin position="399"/>
        <end position="480"/>
    </location>
</feature>
<feature type="transmembrane region" description="Helical" evidence="9">
    <location>
        <begin position="121"/>
        <end position="143"/>
    </location>
</feature>
<dbReference type="GO" id="GO:0005886">
    <property type="term" value="C:plasma membrane"/>
    <property type="evidence" value="ECO:0007669"/>
    <property type="project" value="UniProtKB-SubCell"/>
</dbReference>
<dbReference type="InterPro" id="IPR036721">
    <property type="entry name" value="RCK_C_sf"/>
</dbReference>
<dbReference type="AlphaFoldDB" id="A0A8J3NGQ3"/>
<feature type="transmembrane region" description="Helical" evidence="9">
    <location>
        <begin position="229"/>
        <end position="254"/>
    </location>
</feature>
<comment type="caution">
    <text evidence="11">The sequence shown here is derived from an EMBL/GenBank/DDBJ whole genome shotgun (WGS) entry which is preliminary data.</text>
</comment>
<dbReference type="PANTHER" id="PTHR32507:SF7">
    <property type="entry name" value="K(+)_H(+) ANTIPORTER NHAP2"/>
    <property type="match status" value="1"/>
</dbReference>
<dbReference type="InterPro" id="IPR006153">
    <property type="entry name" value="Cation/H_exchanger_TM"/>
</dbReference>
<dbReference type="NCBIfam" id="NF003715">
    <property type="entry name" value="PRK05326.1-2"/>
    <property type="match status" value="1"/>
</dbReference>
<keyword evidence="7" id="KW-0406">Ion transport</keyword>
<dbReference type="Gene3D" id="3.30.70.1450">
    <property type="entry name" value="Regulator of K+ conductance, C-terminal domain"/>
    <property type="match status" value="1"/>
</dbReference>
<dbReference type="EMBL" id="BOMB01000038">
    <property type="protein sequence ID" value="GID15089.1"/>
    <property type="molecule type" value="Genomic_DNA"/>
</dbReference>
<feature type="transmembrane region" description="Helical" evidence="9">
    <location>
        <begin position="191"/>
        <end position="209"/>
    </location>
</feature>
<evidence type="ECO:0000256" key="1">
    <source>
        <dbReference type="ARBA" id="ARBA00004651"/>
    </source>
</evidence>
<feature type="transmembrane region" description="Helical" evidence="9">
    <location>
        <begin position="331"/>
        <end position="354"/>
    </location>
</feature>
<dbReference type="SUPFAM" id="SSF116726">
    <property type="entry name" value="TrkA C-terminal domain-like"/>
    <property type="match status" value="1"/>
</dbReference>
<evidence type="ECO:0000256" key="7">
    <source>
        <dbReference type="ARBA" id="ARBA00023065"/>
    </source>
</evidence>
<dbReference type="RefSeq" id="WP_203663233.1">
    <property type="nucleotide sequence ID" value="NZ_BAAAZM010000001.1"/>
</dbReference>
<organism evidence="11 12">
    <name type="scientific">Actinocatenispora rupis</name>
    <dbReference type="NCBI Taxonomy" id="519421"/>
    <lineage>
        <taxon>Bacteria</taxon>
        <taxon>Bacillati</taxon>
        <taxon>Actinomycetota</taxon>
        <taxon>Actinomycetes</taxon>
        <taxon>Micromonosporales</taxon>
        <taxon>Micromonosporaceae</taxon>
        <taxon>Actinocatenispora</taxon>
    </lineage>
</organism>
<dbReference type="InterPro" id="IPR038770">
    <property type="entry name" value="Na+/solute_symporter_sf"/>
</dbReference>
<dbReference type="PROSITE" id="PS51202">
    <property type="entry name" value="RCK_C"/>
    <property type="match status" value="1"/>
</dbReference>